<dbReference type="Proteomes" id="UP001139157">
    <property type="component" value="Unassembled WGS sequence"/>
</dbReference>
<comment type="caution">
    <text evidence="1">The sequence shown here is derived from an EMBL/GenBank/DDBJ whole genome shotgun (WGS) entry which is preliminary data.</text>
</comment>
<dbReference type="RefSeq" id="WP_251912902.1">
    <property type="nucleotide sequence ID" value="NZ_JAMRXG010000006.1"/>
</dbReference>
<evidence type="ECO:0000313" key="1">
    <source>
        <dbReference type="EMBL" id="MCM6774985.1"/>
    </source>
</evidence>
<organism evidence="1 2">
    <name type="scientific">Nocardia pulmonis</name>
    <dbReference type="NCBI Taxonomy" id="2951408"/>
    <lineage>
        <taxon>Bacteria</taxon>
        <taxon>Bacillati</taxon>
        <taxon>Actinomycetota</taxon>
        <taxon>Actinomycetes</taxon>
        <taxon>Mycobacteriales</taxon>
        <taxon>Nocardiaceae</taxon>
        <taxon>Nocardia</taxon>
    </lineage>
</organism>
<dbReference type="EMBL" id="JAMRXG010000006">
    <property type="protein sequence ID" value="MCM6774985.1"/>
    <property type="molecule type" value="Genomic_DNA"/>
</dbReference>
<proteinExistence type="predicted"/>
<reference evidence="1" key="1">
    <citation type="submission" date="2022-06" db="EMBL/GenBank/DDBJ databases">
        <title>Novel species in genus nocardia.</title>
        <authorList>
            <person name="Li F."/>
        </authorList>
    </citation>
    <scope>NUCLEOTIDE SEQUENCE</scope>
    <source>
        <strain evidence="1">CDC141</strain>
    </source>
</reference>
<accession>A0A9X2IYH0</accession>
<evidence type="ECO:0000313" key="2">
    <source>
        <dbReference type="Proteomes" id="UP001139157"/>
    </source>
</evidence>
<keyword evidence="2" id="KW-1185">Reference proteome</keyword>
<sequence>MIAVVRLEPGDQWDQNMLDRLLAGELYPHSVPVEYREPWPDADGIVLIVPGRYWHDRCAEITAEITRYRWVLAVRTGDEESLLDISKIEHPNLRWWVQTPRWPRDRAAHRLLPLGYPPHFNDLPAVTRPDKNLRVFLSAQNSHPRRHEAFEALATIDRARMPMVVRETGGFAQGMPPDEYAFLMATARVAPAPAGAVCPESFRVYEALESHTIPIADDLSPVYDSRGYWTMLFPDTPFPTLTRYSDLPGYLEDALADYPRLANRVAAWWIGRKRRLAGWLRTDLAALGADVPPQRSLITVVISVSPIPSHPSSDILEATIASVRAQLPDSEIIIACDGVRAEQEHRRHDYEKFLQRLLWIADHLWHNVFPLIFDNHLHQAECARQALDHLDTPLLLFVEHDTPLIGEIPWTGLSDAIMSGVANVVRLHHESSILEPHKHLMLDDTPQDVSGVPMMRTFQWSQRPHLASASWYRGMLDRVRHRQARTFVEDIAHGLLIEDVTRDRSLGWYGWRTWIFTPPGSIQRSYHTDGRSEEPKYD</sequence>
<protein>
    <submittedName>
        <fullName evidence="1">Uncharacterized protein</fullName>
    </submittedName>
</protein>
<dbReference type="AlphaFoldDB" id="A0A9X2IYH0"/>
<gene>
    <name evidence="1" type="ORF">NDR86_16030</name>
</gene>
<name>A0A9X2IYH0_9NOCA</name>